<proteinExistence type="predicted"/>
<dbReference type="InterPro" id="IPR001926">
    <property type="entry name" value="TrpB-like_PALP"/>
</dbReference>
<dbReference type="Proteomes" id="UP000291301">
    <property type="component" value="Unassembled WGS sequence"/>
</dbReference>
<evidence type="ECO:0000313" key="4">
    <source>
        <dbReference type="EMBL" id="TCD14464.1"/>
    </source>
</evidence>
<keyword evidence="5" id="KW-1185">Reference proteome</keyword>
<comment type="caution">
    <text evidence="4">The sequence shown here is derived from an EMBL/GenBank/DDBJ whole genome shotgun (WGS) entry which is preliminary data.</text>
</comment>
<dbReference type="RefSeq" id="WP_131568514.1">
    <property type="nucleotide sequence ID" value="NZ_JAINFK010000002.1"/>
</dbReference>
<evidence type="ECO:0000259" key="3">
    <source>
        <dbReference type="Pfam" id="PF00291"/>
    </source>
</evidence>
<keyword evidence="2" id="KW-0663">Pyridoxal phosphate</keyword>
<dbReference type="PANTHER" id="PTHR42937:SF1">
    <property type="entry name" value="DIAMINOPROPIONATE AMMONIA-LYASE"/>
    <property type="match status" value="1"/>
</dbReference>
<organism evidence="4 5">
    <name type="scientific">Oricola cellulosilytica</name>
    <dbReference type="NCBI Taxonomy" id="1429082"/>
    <lineage>
        <taxon>Bacteria</taxon>
        <taxon>Pseudomonadati</taxon>
        <taxon>Pseudomonadota</taxon>
        <taxon>Alphaproteobacteria</taxon>
        <taxon>Hyphomicrobiales</taxon>
        <taxon>Ahrensiaceae</taxon>
        <taxon>Oricola</taxon>
    </lineage>
</organism>
<dbReference type="Gene3D" id="3.40.50.1100">
    <property type="match status" value="2"/>
</dbReference>
<dbReference type="InterPro" id="IPR036052">
    <property type="entry name" value="TrpB-like_PALP_sf"/>
</dbReference>
<dbReference type="Pfam" id="PF00291">
    <property type="entry name" value="PALP"/>
    <property type="match status" value="1"/>
</dbReference>
<sequence>MTDFLLNPHRGCGLATLREWDRKPVSNDNAAARRLFARCPAAHATPLISMDVLARDLGVAGLSVKDERGRMGLGSFKALGAAYAIAKLAFDKNGGSVENIENALKGVTFVCASAGNHGLSVAAGARLFGASAVVFLAETVPEGFADRLREKGARVVREGAGYEAGMAAAQAFAEKQEGYLLSDSSWPDYVDPARDVMEGYLVMAAEAGEQIAQPPTHVFLQAGVGGLAAACTVAARALWGDAPKIVVVEPDRAAALLESIRACKPVRARGPESNMGRLDCKEPSHLALACLAREADAFMTVSDDAACETVALLARHGLVTSPSGAGGLAGLHHMGEADAIGLDERSHVLAYVTEGAEG</sequence>
<dbReference type="PANTHER" id="PTHR42937">
    <property type="match status" value="1"/>
</dbReference>
<dbReference type="EMBL" id="SJST01000003">
    <property type="protein sequence ID" value="TCD14464.1"/>
    <property type="molecule type" value="Genomic_DNA"/>
</dbReference>
<dbReference type="AlphaFoldDB" id="A0A4R0PG64"/>
<feature type="domain" description="Tryptophan synthase beta chain-like PALP" evidence="3">
    <location>
        <begin position="43"/>
        <end position="351"/>
    </location>
</feature>
<gene>
    <name evidence="4" type="ORF">E0D97_10420</name>
</gene>
<protein>
    <submittedName>
        <fullName evidence="4">Pyridoxal-phosphate dependent enzyme</fullName>
    </submittedName>
</protein>
<evidence type="ECO:0000313" key="5">
    <source>
        <dbReference type="Proteomes" id="UP000291301"/>
    </source>
</evidence>
<reference evidence="4 5" key="1">
    <citation type="journal article" date="2015" name="Antonie Van Leeuwenhoek">
        <title>Oricola cellulosilytica gen. nov., sp. nov., a cellulose-degrading bacterium of the family Phyllobacteriaceae isolated from surface seashore water, and emended descriptions of Mesorhizobium loti and Phyllobacterium myrsinacearum.</title>
        <authorList>
            <person name="Hameed A."/>
            <person name="Shahina M."/>
            <person name="Lai W.A."/>
            <person name="Lin S.Y."/>
            <person name="Young L.S."/>
            <person name="Liu Y.C."/>
            <person name="Hsu Y.H."/>
            <person name="Young C.C."/>
        </authorList>
    </citation>
    <scope>NUCLEOTIDE SEQUENCE [LARGE SCALE GENOMIC DNA]</scope>
    <source>
        <strain evidence="4 5">KCTC 52183</strain>
    </source>
</reference>
<evidence type="ECO:0000256" key="1">
    <source>
        <dbReference type="ARBA" id="ARBA00001933"/>
    </source>
</evidence>
<name>A0A4R0PG64_9HYPH</name>
<dbReference type="SUPFAM" id="SSF53686">
    <property type="entry name" value="Tryptophan synthase beta subunit-like PLP-dependent enzymes"/>
    <property type="match status" value="1"/>
</dbReference>
<comment type="cofactor">
    <cofactor evidence="1">
        <name>pyridoxal 5'-phosphate</name>
        <dbReference type="ChEBI" id="CHEBI:597326"/>
    </cofactor>
</comment>
<dbReference type="OrthoDB" id="34584at2"/>
<evidence type="ECO:0000256" key="2">
    <source>
        <dbReference type="ARBA" id="ARBA00022898"/>
    </source>
</evidence>
<accession>A0A4R0PG64</accession>